<dbReference type="InterPro" id="IPR028082">
    <property type="entry name" value="Peripla_BP_I"/>
</dbReference>
<dbReference type="EMBL" id="CAFAAE010000013">
    <property type="protein sequence ID" value="CAB4785064.1"/>
    <property type="molecule type" value="Genomic_DNA"/>
</dbReference>
<evidence type="ECO:0000313" key="9">
    <source>
        <dbReference type="EMBL" id="CAB5006352.1"/>
    </source>
</evidence>
<dbReference type="EMBL" id="CAEZUF010000005">
    <property type="protein sequence ID" value="CAB4584704.1"/>
    <property type="molecule type" value="Genomic_DNA"/>
</dbReference>
<dbReference type="EMBL" id="CAFAAT010000023">
    <property type="protein sequence ID" value="CAB4801478.1"/>
    <property type="molecule type" value="Genomic_DNA"/>
</dbReference>
<dbReference type="AlphaFoldDB" id="A0A6J7MK54"/>
<organism evidence="8">
    <name type="scientific">freshwater metagenome</name>
    <dbReference type="NCBI Taxonomy" id="449393"/>
    <lineage>
        <taxon>unclassified sequences</taxon>
        <taxon>metagenomes</taxon>
        <taxon>ecological metagenomes</taxon>
    </lineage>
</organism>
<evidence type="ECO:0000313" key="10">
    <source>
        <dbReference type="EMBL" id="CAB5059503.1"/>
    </source>
</evidence>
<dbReference type="Gene3D" id="3.40.50.2300">
    <property type="match status" value="2"/>
</dbReference>
<evidence type="ECO:0000313" key="6">
    <source>
        <dbReference type="EMBL" id="CAB4801478.1"/>
    </source>
</evidence>
<dbReference type="InterPro" id="IPR028081">
    <property type="entry name" value="Leu-bd"/>
</dbReference>
<dbReference type="PANTHER" id="PTHR47235">
    <property type="entry name" value="BLR6548 PROTEIN"/>
    <property type="match status" value="1"/>
</dbReference>
<evidence type="ECO:0000259" key="2">
    <source>
        <dbReference type="Pfam" id="PF13458"/>
    </source>
</evidence>
<dbReference type="CDD" id="cd06343">
    <property type="entry name" value="PBP1_ABC_ligand_binding-like"/>
    <property type="match status" value="1"/>
</dbReference>
<protein>
    <submittedName>
        <fullName evidence="8">Unannotated protein</fullName>
    </submittedName>
</protein>
<evidence type="ECO:0000313" key="7">
    <source>
        <dbReference type="EMBL" id="CAB4938705.1"/>
    </source>
</evidence>
<dbReference type="PANTHER" id="PTHR47235:SF1">
    <property type="entry name" value="BLR6548 PROTEIN"/>
    <property type="match status" value="1"/>
</dbReference>
<evidence type="ECO:0000313" key="4">
    <source>
        <dbReference type="EMBL" id="CAB4665054.1"/>
    </source>
</evidence>
<dbReference type="EMBL" id="CAFBPL010000002">
    <property type="protein sequence ID" value="CAB5006352.1"/>
    <property type="molecule type" value="Genomic_DNA"/>
</dbReference>
<dbReference type="EMBL" id="CAFBOI010000088">
    <property type="protein sequence ID" value="CAB4981137.1"/>
    <property type="molecule type" value="Genomic_DNA"/>
</dbReference>
<dbReference type="EMBL" id="CAFBNI010000008">
    <property type="protein sequence ID" value="CAB4938705.1"/>
    <property type="molecule type" value="Genomic_DNA"/>
</dbReference>
<gene>
    <name evidence="3" type="ORF">UFOPK1791_00140</name>
    <name evidence="4" type="ORF">UFOPK2312_00241</name>
    <name evidence="5" type="ORF">UFOPK2982_00178</name>
    <name evidence="6" type="ORF">UFOPK3083_00378</name>
    <name evidence="7" type="ORF">UFOPK3783_00173</name>
    <name evidence="8" type="ORF">UFOPK3948_00748</name>
    <name evidence="9" type="ORF">UFOPK4113_00041</name>
    <name evidence="10" type="ORF">UFOPK4355_00187</name>
</gene>
<dbReference type="Pfam" id="PF13458">
    <property type="entry name" value="Peripla_BP_6"/>
    <property type="match status" value="1"/>
</dbReference>
<evidence type="ECO:0000256" key="1">
    <source>
        <dbReference type="ARBA" id="ARBA00022729"/>
    </source>
</evidence>
<evidence type="ECO:0000313" key="5">
    <source>
        <dbReference type="EMBL" id="CAB4785064.1"/>
    </source>
</evidence>
<sequence>MIGSKRKGLGVITTAAIATSALLISAIPAHAEVGVSSSEIKLGITVPQTGPAATGYNKVAPAMKAYFAYVNANGGVNGRKINLIIKDDKYIPQEAINMTNELILKDKVMAIVGALGTANNLAVASKVQIASRGVPSLFVNTGYSGFADKKKFPTTFALFPSYAMEAKAIAAYLKENLPTAKTCVLLQNDDFGADAAAGFKTGGVTFTETVKYVSGTQSSATGQTWIGKFATAKCEVVVLFGVGTANAIALGVAAAGGYKPQWILGSVGSDVTTIKATLNNPQATALMNGAIGASWAPDSADLTDEYAKQFREINTTYNAGAVFDNNVMVGMSEGLLIVQALRAAGTNPTRKSLIAAIEKKGSTFASAGYSALGYSATSHVGQTGFWFGKYNLAGELKSVDGKYTMYTTDSAAGPVVKTEQKRLPMPAKGLPSN</sequence>
<dbReference type="SUPFAM" id="SSF53822">
    <property type="entry name" value="Periplasmic binding protein-like I"/>
    <property type="match status" value="1"/>
</dbReference>
<dbReference type="EMBL" id="CAFBQT010000012">
    <property type="protein sequence ID" value="CAB5059503.1"/>
    <property type="molecule type" value="Genomic_DNA"/>
</dbReference>
<name>A0A6J7MK54_9ZZZZ</name>
<reference evidence="8" key="1">
    <citation type="submission" date="2020-05" db="EMBL/GenBank/DDBJ databases">
        <authorList>
            <person name="Chiriac C."/>
            <person name="Salcher M."/>
            <person name="Ghai R."/>
            <person name="Kavagutti S V."/>
        </authorList>
    </citation>
    <scope>NUCLEOTIDE SEQUENCE</scope>
</reference>
<proteinExistence type="predicted"/>
<feature type="domain" description="Leucine-binding protein" evidence="2">
    <location>
        <begin position="39"/>
        <end position="391"/>
    </location>
</feature>
<evidence type="ECO:0000313" key="8">
    <source>
        <dbReference type="EMBL" id="CAB4981137.1"/>
    </source>
</evidence>
<keyword evidence="1" id="KW-0732">Signal</keyword>
<dbReference type="EMBL" id="CAEZWY010000014">
    <property type="protein sequence ID" value="CAB4665054.1"/>
    <property type="molecule type" value="Genomic_DNA"/>
</dbReference>
<accession>A0A6J7MK54</accession>
<evidence type="ECO:0000313" key="3">
    <source>
        <dbReference type="EMBL" id="CAB4584704.1"/>
    </source>
</evidence>